<evidence type="ECO:0000256" key="1">
    <source>
        <dbReference type="SAM" id="MobiDB-lite"/>
    </source>
</evidence>
<dbReference type="RefSeq" id="WP_067022364.1">
    <property type="nucleotide sequence ID" value="NZ_KQ949084.1"/>
</dbReference>
<evidence type="ECO:0000313" key="3">
    <source>
        <dbReference type="Proteomes" id="UP000053260"/>
    </source>
</evidence>
<keyword evidence="3" id="KW-1185">Reference proteome</keyword>
<accession>A0A124IEY4</accession>
<protein>
    <submittedName>
        <fullName evidence="2">Uncharacterized protein</fullName>
    </submittedName>
</protein>
<reference evidence="2 3" key="1">
    <citation type="submission" date="2015-10" db="EMBL/GenBank/DDBJ databases">
        <title>Draft genome sequence of Streptomyces sp. RV15, isolated from a marine sponge.</title>
        <authorList>
            <person name="Ruckert C."/>
            <person name="Abdelmohsen U.R."/>
            <person name="Winkler A."/>
            <person name="Hentschel U."/>
            <person name="Kalinowski J."/>
            <person name="Kampfer P."/>
            <person name="Glaeser S."/>
        </authorList>
    </citation>
    <scope>NUCLEOTIDE SEQUENCE [LARGE SCALE GENOMIC DNA]</scope>
    <source>
        <strain evidence="2 3">RV15</strain>
    </source>
</reference>
<feature type="compositionally biased region" description="Polar residues" evidence="1">
    <location>
        <begin position="73"/>
        <end position="86"/>
    </location>
</feature>
<dbReference type="AlphaFoldDB" id="A0A124IEY4"/>
<feature type="compositionally biased region" description="Low complexity" evidence="1">
    <location>
        <begin position="54"/>
        <end position="72"/>
    </location>
</feature>
<sequence length="99" mass="9919">MTTSRAAATGSLLARLLLLALLLIGLGVVHTLAHADAHTGITTSATEHEHAVHPASAAADTTPAPAATTPDTLGSQPPTEPATTSPVAEDHDEEPGHGH</sequence>
<name>A0A124IEY4_9ACTN</name>
<organism evidence="2 3">
    <name type="scientific">Streptomyces dysideae</name>
    <dbReference type="NCBI Taxonomy" id="909626"/>
    <lineage>
        <taxon>Bacteria</taxon>
        <taxon>Bacillati</taxon>
        <taxon>Actinomycetota</taxon>
        <taxon>Actinomycetes</taxon>
        <taxon>Kitasatosporales</taxon>
        <taxon>Streptomycetaceae</taxon>
        <taxon>Streptomyces</taxon>
    </lineage>
</organism>
<feature type="region of interest" description="Disordered" evidence="1">
    <location>
        <begin position="43"/>
        <end position="99"/>
    </location>
</feature>
<proteinExistence type="predicted"/>
<evidence type="ECO:0000313" key="2">
    <source>
        <dbReference type="EMBL" id="KUO19745.1"/>
    </source>
</evidence>
<dbReference type="Proteomes" id="UP000053260">
    <property type="component" value="Unassembled WGS sequence"/>
</dbReference>
<gene>
    <name evidence="2" type="ORF">AQJ91_18185</name>
</gene>
<dbReference type="EMBL" id="LMXB01000048">
    <property type="protein sequence ID" value="KUO19745.1"/>
    <property type="molecule type" value="Genomic_DNA"/>
</dbReference>
<comment type="caution">
    <text evidence="2">The sequence shown here is derived from an EMBL/GenBank/DDBJ whole genome shotgun (WGS) entry which is preliminary data.</text>
</comment>